<dbReference type="AlphaFoldDB" id="A0A178I528"/>
<evidence type="ECO:0000256" key="2">
    <source>
        <dbReference type="SAM" id="SignalP"/>
    </source>
</evidence>
<keyword evidence="2" id="KW-0732">Signal</keyword>
<dbReference type="Proteomes" id="UP000078389">
    <property type="component" value="Unassembled WGS sequence"/>
</dbReference>
<feature type="region of interest" description="Disordered" evidence="1">
    <location>
        <begin position="1"/>
        <end position="22"/>
    </location>
</feature>
<evidence type="ECO:0008006" key="5">
    <source>
        <dbReference type="Google" id="ProtNLM"/>
    </source>
</evidence>
<gene>
    <name evidence="3" type="ORF">A3840_02630</name>
</gene>
<proteinExistence type="predicted"/>
<evidence type="ECO:0000256" key="1">
    <source>
        <dbReference type="SAM" id="MobiDB-lite"/>
    </source>
</evidence>
<feature type="chain" id="PRO_5008088427" description="Rap1a immunity protein domain-containing protein" evidence="2">
    <location>
        <begin position="46"/>
        <end position="120"/>
    </location>
</feature>
<feature type="signal peptide" evidence="2">
    <location>
        <begin position="1"/>
        <end position="45"/>
    </location>
</feature>
<reference evidence="3 4" key="1">
    <citation type="submission" date="2016-03" db="EMBL/GenBank/DDBJ databases">
        <title>Genome sequencing of Devosia sp. S37.</title>
        <authorList>
            <person name="Mohd Nor M."/>
        </authorList>
    </citation>
    <scope>NUCLEOTIDE SEQUENCE [LARGE SCALE GENOMIC DNA]</scope>
    <source>
        <strain evidence="3 4">S37</strain>
    </source>
</reference>
<protein>
    <recommendedName>
        <fullName evidence="5">Rap1a immunity protein domain-containing protein</fullName>
    </recommendedName>
</protein>
<organism evidence="3 4">
    <name type="scientific">Devosia elaeis</name>
    <dbReference type="NCBI Taxonomy" id="1770058"/>
    <lineage>
        <taxon>Bacteria</taxon>
        <taxon>Pseudomonadati</taxon>
        <taxon>Pseudomonadota</taxon>
        <taxon>Alphaproteobacteria</taxon>
        <taxon>Hyphomicrobiales</taxon>
        <taxon>Devosiaceae</taxon>
        <taxon>Devosia</taxon>
    </lineage>
</organism>
<evidence type="ECO:0000313" key="3">
    <source>
        <dbReference type="EMBL" id="OAM79615.1"/>
    </source>
</evidence>
<accession>A0A178I528</accession>
<dbReference type="STRING" id="1770058.A3840_02630"/>
<name>A0A178I528_9HYPH</name>
<comment type="caution">
    <text evidence="3">The sequence shown here is derived from an EMBL/GenBank/DDBJ whole genome shotgun (WGS) entry which is preliminary data.</text>
</comment>
<evidence type="ECO:0000313" key="4">
    <source>
        <dbReference type="Proteomes" id="UP000078389"/>
    </source>
</evidence>
<sequence>MTISGRRPARRPARTGKMNGKSEPTMRKILLALPLLALSSLPVLAAPTAAQKDEFYSVCMGISQDAALCGCKADAAMSLIDERFMGVVIASMKGGSPAAEDFRAYNAYVAKSNQVCKPNY</sequence>
<dbReference type="EMBL" id="LVVY01000062">
    <property type="protein sequence ID" value="OAM79615.1"/>
    <property type="molecule type" value="Genomic_DNA"/>
</dbReference>
<keyword evidence="4" id="KW-1185">Reference proteome</keyword>